<feature type="domain" description="EAL" evidence="2">
    <location>
        <begin position="530"/>
        <end position="783"/>
    </location>
</feature>
<evidence type="ECO:0000259" key="3">
    <source>
        <dbReference type="PROSITE" id="PS50885"/>
    </source>
</evidence>
<dbReference type="CDD" id="cd01949">
    <property type="entry name" value="GGDEF"/>
    <property type="match status" value="1"/>
</dbReference>
<sequence length="787" mass="86889">MRSIESRIVTLFILIILGVQLAGFFSLRSALESKARSSMEMGLAHSERAIQRLLDQHTMKLTEKVTKLTSDSNFLEALSNVSNADSIKIESILAKQCAQMNASMGMLIGMDNQIQVTSSRQLSSQLKQASIALISGAEQQGYASSIVVNNHYPTQLIAALLKTPTSTAWIVMAFPLENNIILEMRQLTPLQVTMLIKDKQYWQVVSSSLSNSEAETLAKNVPSSIATEAKKVVLNDSEYSMEMMALTKPPSADAIVVIQGSISDMVAPYNKIQIGLILLTLFSLAVAVIGSITFTKRISQPLRQLRDIAKRLGAGDYDSPIQVSGDGEISELAHAFVSMRDGIAHRENEIKRLAYWDTLTDLPNRAQFTFLLKQAIAATKAVAATEQTSQSCFVLMMDLDRFKHVNDIMGHSFGDLLLKKVASRLREALPGAQLARLGGDEFALLLPNSNLNAAQEAALIILLMLEQPITLEDQAVDLGAGIGLAGYPEHGEDAEILLSHAEVAMYAAKRNVGSNFTVYRPEIDQSSQQNLSLLSELRCAIQENQLRLYVQPKLSLGEKEVVGIEALMRWEHPTRGFLVPDQFIPFAEQTGIIRLLTRWILDKSAALCTELITHGIHLKISVNISTHDLLDQDLPVKFADILTRHRVKTSSFCLEITESAIMNDPHRAQVTLERLNAMGVELSIDDFGTGYSSLAYLKRLPVDELKIDKSFVMHMENDSDDRKIVKSTIDLGHNMGLRVVAEGVEDAAVMALLTKMGCDQAQGNYINRAIPSEQLIEWLGQKETLFN</sequence>
<dbReference type="SMART" id="SM00304">
    <property type="entry name" value="HAMP"/>
    <property type="match status" value="1"/>
</dbReference>
<dbReference type="PANTHER" id="PTHR44757:SF2">
    <property type="entry name" value="BIOFILM ARCHITECTURE MAINTENANCE PROTEIN MBAA"/>
    <property type="match status" value="1"/>
</dbReference>
<dbReference type="NCBIfam" id="TIGR00254">
    <property type="entry name" value="GGDEF"/>
    <property type="match status" value="1"/>
</dbReference>
<proteinExistence type="predicted"/>
<dbReference type="SUPFAM" id="SSF55073">
    <property type="entry name" value="Nucleotide cyclase"/>
    <property type="match status" value="1"/>
</dbReference>
<keyword evidence="6" id="KW-1185">Reference proteome</keyword>
<feature type="transmembrane region" description="Helical" evidence="1">
    <location>
        <begin position="6"/>
        <end position="27"/>
    </location>
</feature>
<dbReference type="Gene3D" id="3.30.70.270">
    <property type="match status" value="1"/>
</dbReference>
<feature type="domain" description="GGDEF" evidence="4">
    <location>
        <begin position="390"/>
        <end position="522"/>
    </location>
</feature>
<protein>
    <submittedName>
        <fullName evidence="5">GGDEF: diguanylate cyclase (GGDEF) domain</fullName>
    </submittedName>
</protein>
<feature type="transmembrane region" description="Helical" evidence="1">
    <location>
        <begin position="274"/>
        <end position="294"/>
    </location>
</feature>
<dbReference type="InterPro" id="IPR043128">
    <property type="entry name" value="Rev_trsase/Diguanyl_cyclase"/>
</dbReference>
<dbReference type="EMBL" id="PUGF01000004">
    <property type="protein sequence ID" value="PRC94170.1"/>
    <property type="molecule type" value="Genomic_DNA"/>
</dbReference>
<dbReference type="Gene3D" id="6.10.340.10">
    <property type="match status" value="1"/>
</dbReference>
<dbReference type="AlphaFoldDB" id="A0A2S9H2I5"/>
<dbReference type="GO" id="GO:0007165">
    <property type="term" value="P:signal transduction"/>
    <property type="evidence" value="ECO:0007669"/>
    <property type="project" value="InterPro"/>
</dbReference>
<dbReference type="PANTHER" id="PTHR44757">
    <property type="entry name" value="DIGUANYLATE CYCLASE DGCP"/>
    <property type="match status" value="1"/>
</dbReference>
<dbReference type="InterPro" id="IPR029787">
    <property type="entry name" value="Nucleotide_cyclase"/>
</dbReference>
<dbReference type="PROSITE" id="PS50883">
    <property type="entry name" value="EAL"/>
    <property type="match status" value="1"/>
</dbReference>
<keyword evidence="1" id="KW-1133">Transmembrane helix</keyword>
<dbReference type="Pfam" id="PF00563">
    <property type="entry name" value="EAL"/>
    <property type="match status" value="1"/>
</dbReference>
<dbReference type="CDD" id="cd01948">
    <property type="entry name" value="EAL"/>
    <property type="match status" value="1"/>
</dbReference>
<dbReference type="InterPro" id="IPR035919">
    <property type="entry name" value="EAL_sf"/>
</dbReference>
<evidence type="ECO:0000313" key="5">
    <source>
        <dbReference type="EMBL" id="PRC94170.1"/>
    </source>
</evidence>
<dbReference type="InterPro" id="IPR052155">
    <property type="entry name" value="Biofilm_reg_signaling"/>
</dbReference>
<accession>A0A2S9H2I5</accession>
<dbReference type="InterPro" id="IPR001633">
    <property type="entry name" value="EAL_dom"/>
</dbReference>
<dbReference type="RefSeq" id="WP_243405334.1">
    <property type="nucleotide sequence ID" value="NZ_PUGF01000004.1"/>
</dbReference>
<dbReference type="CDD" id="cd06225">
    <property type="entry name" value="HAMP"/>
    <property type="match status" value="1"/>
</dbReference>
<dbReference type="SUPFAM" id="SSF158472">
    <property type="entry name" value="HAMP domain-like"/>
    <property type="match status" value="1"/>
</dbReference>
<dbReference type="PROSITE" id="PS50885">
    <property type="entry name" value="HAMP"/>
    <property type="match status" value="1"/>
</dbReference>
<dbReference type="Proteomes" id="UP000237839">
    <property type="component" value="Unassembled WGS sequence"/>
</dbReference>
<dbReference type="Pfam" id="PF00672">
    <property type="entry name" value="HAMP"/>
    <property type="match status" value="1"/>
</dbReference>
<evidence type="ECO:0000259" key="2">
    <source>
        <dbReference type="PROSITE" id="PS50883"/>
    </source>
</evidence>
<dbReference type="Pfam" id="PF00990">
    <property type="entry name" value="GGDEF"/>
    <property type="match status" value="1"/>
</dbReference>
<reference evidence="5 6" key="1">
    <citation type="submission" date="2018-02" db="EMBL/GenBank/DDBJ databases">
        <title>Solimicrobium silvestre gen. nov., sp. nov., isolated from alpine forest soil.</title>
        <authorList>
            <person name="Margesin R."/>
            <person name="Albuquerque L."/>
            <person name="Zhang D.-C."/>
            <person name="Froufe H.J.C."/>
            <person name="Severino R."/>
            <person name="Roxo I."/>
            <person name="Egas C."/>
            <person name="Da Costa M.S."/>
        </authorList>
    </citation>
    <scope>NUCLEOTIDE SEQUENCE [LARGE SCALE GENOMIC DNA]</scope>
    <source>
        <strain evidence="5 6">S20-91</strain>
    </source>
</reference>
<evidence type="ECO:0000259" key="4">
    <source>
        <dbReference type="PROSITE" id="PS50887"/>
    </source>
</evidence>
<dbReference type="Gene3D" id="3.20.20.450">
    <property type="entry name" value="EAL domain"/>
    <property type="match status" value="1"/>
</dbReference>
<name>A0A2S9H2I5_9BURK</name>
<keyword evidence="1" id="KW-0812">Transmembrane</keyword>
<dbReference type="InterPro" id="IPR003660">
    <property type="entry name" value="HAMP_dom"/>
</dbReference>
<evidence type="ECO:0000256" key="1">
    <source>
        <dbReference type="SAM" id="Phobius"/>
    </source>
</evidence>
<evidence type="ECO:0000313" key="6">
    <source>
        <dbReference type="Proteomes" id="UP000237839"/>
    </source>
</evidence>
<comment type="caution">
    <text evidence="5">The sequence shown here is derived from an EMBL/GenBank/DDBJ whole genome shotgun (WGS) entry which is preliminary data.</text>
</comment>
<dbReference type="SMART" id="SM00052">
    <property type="entry name" value="EAL"/>
    <property type="match status" value="1"/>
</dbReference>
<dbReference type="SMART" id="SM00267">
    <property type="entry name" value="GGDEF"/>
    <property type="match status" value="1"/>
</dbReference>
<organism evidence="5 6">
    <name type="scientific">Solimicrobium silvestre</name>
    <dbReference type="NCBI Taxonomy" id="2099400"/>
    <lineage>
        <taxon>Bacteria</taxon>
        <taxon>Pseudomonadati</taxon>
        <taxon>Pseudomonadota</taxon>
        <taxon>Betaproteobacteria</taxon>
        <taxon>Burkholderiales</taxon>
        <taxon>Oxalobacteraceae</taxon>
        <taxon>Solimicrobium</taxon>
    </lineage>
</organism>
<keyword evidence="1" id="KW-0472">Membrane</keyword>
<dbReference type="SUPFAM" id="SSF141868">
    <property type="entry name" value="EAL domain-like"/>
    <property type="match status" value="1"/>
</dbReference>
<dbReference type="PROSITE" id="PS50887">
    <property type="entry name" value="GGDEF"/>
    <property type="match status" value="1"/>
</dbReference>
<gene>
    <name evidence="5" type="ORF">S2091_1343</name>
</gene>
<dbReference type="InterPro" id="IPR000160">
    <property type="entry name" value="GGDEF_dom"/>
</dbReference>
<dbReference type="GO" id="GO:0016020">
    <property type="term" value="C:membrane"/>
    <property type="evidence" value="ECO:0007669"/>
    <property type="project" value="InterPro"/>
</dbReference>
<feature type="domain" description="HAMP" evidence="3">
    <location>
        <begin position="296"/>
        <end position="348"/>
    </location>
</feature>